<protein>
    <recommendedName>
        <fullName evidence="2">DUF732 domain-containing protein</fullName>
    </recommendedName>
</protein>
<dbReference type="RefSeq" id="WP_083082250.1">
    <property type="nucleotide sequence ID" value="NZ_MVHU01000034.1"/>
</dbReference>
<accession>A0A1X0DYH4</accession>
<dbReference type="AlphaFoldDB" id="A0A1X0DYH4"/>
<evidence type="ECO:0000259" key="2">
    <source>
        <dbReference type="Pfam" id="PF05305"/>
    </source>
</evidence>
<dbReference type="Pfam" id="PF05305">
    <property type="entry name" value="DUF732"/>
    <property type="match status" value="1"/>
</dbReference>
<feature type="signal peptide" evidence="1">
    <location>
        <begin position="1"/>
        <end position="37"/>
    </location>
</feature>
<sequence>MTPRNPWNRRREHCTLLWLTISILATFSLLCLGIAHAAPETPQQDGRFLFSLGEHGIGYGDATQVIVAGHEVCNLLDAGAGIELVVSTLDRTTQLGRRGAMVFAAISIANFCGWQGDALRPHKGGPGQRNVGAIL</sequence>
<organism evidence="3 4">
    <name type="scientific">Mycolicibacter kumamotonensis</name>
    <dbReference type="NCBI Taxonomy" id="354243"/>
    <lineage>
        <taxon>Bacteria</taxon>
        <taxon>Bacillati</taxon>
        <taxon>Actinomycetota</taxon>
        <taxon>Actinomycetes</taxon>
        <taxon>Mycobacteriales</taxon>
        <taxon>Mycobacteriaceae</taxon>
        <taxon>Mycolicibacter</taxon>
    </lineage>
</organism>
<feature type="chain" id="PRO_5012258861" description="DUF732 domain-containing protein" evidence="1">
    <location>
        <begin position="38"/>
        <end position="135"/>
    </location>
</feature>
<dbReference type="EMBL" id="MVHU01000034">
    <property type="protein sequence ID" value="ORA77268.1"/>
    <property type="molecule type" value="Genomic_DNA"/>
</dbReference>
<comment type="caution">
    <text evidence="3">The sequence shown here is derived from an EMBL/GenBank/DDBJ whole genome shotgun (WGS) entry which is preliminary data.</text>
</comment>
<keyword evidence="1" id="KW-0732">Signal</keyword>
<evidence type="ECO:0000313" key="4">
    <source>
        <dbReference type="Proteomes" id="UP000192713"/>
    </source>
</evidence>
<gene>
    <name evidence="3" type="ORF">BST28_18560</name>
</gene>
<dbReference type="InterPro" id="IPR007969">
    <property type="entry name" value="DUF732"/>
</dbReference>
<dbReference type="Proteomes" id="UP000192713">
    <property type="component" value="Unassembled WGS sequence"/>
</dbReference>
<feature type="domain" description="DUF732" evidence="2">
    <location>
        <begin position="45"/>
        <end position="112"/>
    </location>
</feature>
<reference evidence="3 4" key="1">
    <citation type="submission" date="2017-02" db="EMBL/GenBank/DDBJ databases">
        <title>The new phylogeny of genus Mycobacterium.</title>
        <authorList>
            <person name="Tortoli E."/>
            <person name="Trovato A."/>
            <person name="Cirillo D.M."/>
        </authorList>
    </citation>
    <scope>NUCLEOTIDE SEQUENCE [LARGE SCALE GENOMIC DNA]</scope>
    <source>
        <strain evidence="3 4">DSM 45093</strain>
    </source>
</reference>
<name>A0A1X0DYH4_9MYCO</name>
<evidence type="ECO:0000256" key="1">
    <source>
        <dbReference type="SAM" id="SignalP"/>
    </source>
</evidence>
<proteinExistence type="predicted"/>
<evidence type="ECO:0000313" key="3">
    <source>
        <dbReference type="EMBL" id="ORA77268.1"/>
    </source>
</evidence>